<dbReference type="InterPro" id="IPR036412">
    <property type="entry name" value="HAD-like_sf"/>
</dbReference>
<organism evidence="2 3">
    <name type="scientific">Kosakonia oryzendophytica</name>
    <dbReference type="NCBI Taxonomy" id="1005665"/>
    <lineage>
        <taxon>Bacteria</taxon>
        <taxon>Pseudomonadati</taxon>
        <taxon>Pseudomonadota</taxon>
        <taxon>Gammaproteobacteria</taxon>
        <taxon>Enterobacterales</taxon>
        <taxon>Enterobacteriaceae</taxon>
        <taxon>Kosakonia</taxon>
    </lineage>
</organism>
<sequence>MLYIFDLGNVIVDIDFNRVLGAWSDFSRVPLATLKQSFNMGETFHQHERGEISDEDFAKAMCEEMALPLSYEQFSTGWQAVFVALRPEVIEIMHKLRAQGHRVVVLSNTNRLHTTYWPEQYPEIRAAADHIYLSQDMGMRKPEARIYQQVLALEGFSADDAVFFDDNSDNIAGANQLGITSILVTGKATIPDYFAKQLC</sequence>
<dbReference type="GO" id="GO:0046872">
    <property type="term" value="F:metal ion binding"/>
    <property type="evidence" value="ECO:0007669"/>
    <property type="project" value="UniProtKB-KW"/>
</dbReference>
<accession>A0A1C4DQ69</accession>
<dbReference type="SUPFAM" id="SSF56784">
    <property type="entry name" value="HAD-like"/>
    <property type="match status" value="1"/>
</dbReference>
<dbReference type="SFLD" id="SFLDS00003">
    <property type="entry name" value="Haloacid_Dehalogenase"/>
    <property type="match status" value="1"/>
</dbReference>
<dbReference type="InterPro" id="IPR023214">
    <property type="entry name" value="HAD_sf"/>
</dbReference>
<dbReference type="NCBIfam" id="NF006991">
    <property type="entry name" value="PRK09456.1"/>
    <property type="match status" value="1"/>
</dbReference>
<keyword evidence="3" id="KW-1185">Reference proteome</keyword>
<dbReference type="SFLD" id="SFLDG01129">
    <property type="entry name" value="C1.5:_HAD__Beta-PGM__Phosphata"/>
    <property type="match status" value="1"/>
</dbReference>
<dbReference type="GO" id="GO:0016787">
    <property type="term" value="F:hydrolase activity"/>
    <property type="evidence" value="ECO:0007669"/>
    <property type="project" value="UniProtKB-KW"/>
</dbReference>
<dbReference type="PANTHER" id="PTHR43611:SF3">
    <property type="entry name" value="FLAVIN MONONUCLEOTIDE HYDROLASE 1, CHLOROPLATIC"/>
    <property type="match status" value="1"/>
</dbReference>
<dbReference type="EMBL" id="FMAY01000013">
    <property type="protein sequence ID" value="SCC33499.1"/>
    <property type="molecule type" value="Genomic_DNA"/>
</dbReference>
<dbReference type="InterPro" id="IPR006439">
    <property type="entry name" value="HAD-SF_hydro_IA"/>
</dbReference>
<gene>
    <name evidence="2" type="ORF">GA0061071_113124</name>
</gene>
<reference evidence="3" key="1">
    <citation type="submission" date="2016-08" db="EMBL/GenBank/DDBJ databases">
        <authorList>
            <person name="Varghese N."/>
            <person name="Submissions Spin"/>
        </authorList>
    </citation>
    <scope>NUCLEOTIDE SEQUENCE [LARGE SCALE GENOMIC DNA]</scope>
    <source>
        <strain evidence="3">REICA_082</strain>
    </source>
</reference>
<dbReference type="RefSeq" id="WP_061499496.1">
    <property type="nucleotide sequence ID" value="NZ_CP115659.1"/>
</dbReference>
<proteinExistence type="predicted"/>
<dbReference type="PRINTS" id="PR00413">
    <property type="entry name" value="HADHALOGNASE"/>
</dbReference>
<protein>
    <submittedName>
        <fullName evidence="2">Putative hydrolase of the HAD superfamily</fullName>
    </submittedName>
</protein>
<dbReference type="Gene3D" id="1.10.150.240">
    <property type="entry name" value="Putative phosphatase, domain 2"/>
    <property type="match status" value="1"/>
</dbReference>
<keyword evidence="1" id="KW-0479">Metal-binding</keyword>
<keyword evidence="2" id="KW-0378">Hydrolase</keyword>
<evidence type="ECO:0000256" key="1">
    <source>
        <dbReference type="ARBA" id="ARBA00022723"/>
    </source>
</evidence>
<dbReference type="CDD" id="cd02603">
    <property type="entry name" value="HAD_sEH-N_like"/>
    <property type="match status" value="1"/>
</dbReference>
<dbReference type="AlphaFoldDB" id="A0A1C4DQ69"/>
<name>A0A1C4DQ69_9ENTR</name>
<dbReference type="InterPro" id="IPR023198">
    <property type="entry name" value="PGP-like_dom2"/>
</dbReference>
<evidence type="ECO:0000313" key="3">
    <source>
        <dbReference type="Proteomes" id="UP000198975"/>
    </source>
</evidence>
<dbReference type="Gene3D" id="3.40.50.1000">
    <property type="entry name" value="HAD superfamily/HAD-like"/>
    <property type="match status" value="1"/>
</dbReference>
<dbReference type="Pfam" id="PF00702">
    <property type="entry name" value="Hydrolase"/>
    <property type="match status" value="1"/>
</dbReference>
<dbReference type="NCBIfam" id="TIGR01509">
    <property type="entry name" value="HAD-SF-IA-v3"/>
    <property type="match status" value="1"/>
</dbReference>
<evidence type="ECO:0000313" key="2">
    <source>
        <dbReference type="EMBL" id="SCC33499.1"/>
    </source>
</evidence>
<dbReference type="PANTHER" id="PTHR43611">
    <property type="entry name" value="ALPHA-D-GLUCOSE 1-PHOSPHATE PHOSPHATASE"/>
    <property type="match status" value="1"/>
</dbReference>
<dbReference type="Proteomes" id="UP000198975">
    <property type="component" value="Unassembled WGS sequence"/>
</dbReference>
<dbReference type="OrthoDB" id="9797415at2"/>